<keyword evidence="6 7" id="KW-0472">Membrane</keyword>
<dbReference type="Pfam" id="PF01554">
    <property type="entry name" value="MatE"/>
    <property type="match status" value="2"/>
</dbReference>
<dbReference type="PANTHER" id="PTHR43549:SF3">
    <property type="entry name" value="MULTIDRUG RESISTANCE PROTEIN YPNP-RELATED"/>
    <property type="match status" value="1"/>
</dbReference>
<organism evidence="8 9">
    <name type="scientific">Comamonas terrae</name>
    <dbReference type="NCBI Taxonomy" id="673548"/>
    <lineage>
        <taxon>Bacteria</taxon>
        <taxon>Pseudomonadati</taxon>
        <taxon>Pseudomonadota</taxon>
        <taxon>Betaproteobacteria</taxon>
        <taxon>Burkholderiales</taxon>
        <taxon>Comamonadaceae</taxon>
        <taxon>Comamonas</taxon>
    </lineage>
</organism>
<evidence type="ECO:0000256" key="6">
    <source>
        <dbReference type="ARBA" id="ARBA00023136"/>
    </source>
</evidence>
<evidence type="ECO:0000256" key="3">
    <source>
        <dbReference type="ARBA" id="ARBA00022475"/>
    </source>
</evidence>
<evidence type="ECO:0000256" key="5">
    <source>
        <dbReference type="ARBA" id="ARBA00022989"/>
    </source>
</evidence>
<dbReference type="Proteomes" id="UP001597463">
    <property type="component" value="Unassembled WGS sequence"/>
</dbReference>
<feature type="transmembrane region" description="Helical" evidence="7">
    <location>
        <begin position="378"/>
        <end position="399"/>
    </location>
</feature>
<feature type="transmembrane region" description="Helical" evidence="7">
    <location>
        <begin position="406"/>
        <end position="427"/>
    </location>
</feature>
<evidence type="ECO:0000313" key="9">
    <source>
        <dbReference type="Proteomes" id="UP001597463"/>
    </source>
</evidence>
<dbReference type="PIRSF" id="PIRSF006603">
    <property type="entry name" value="DinF"/>
    <property type="match status" value="1"/>
</dbReference>
<protein>
    <submittedName>
        <fullName evidence="8">MATE family efflux transporter</fullName>
    </submittedName>
</protein>
<feature type="transmembrane region" description="Helical" evidence="7">
    <location>
        <begin position="301"/>
        <end position="320"/>
    </location>
</feature>
<feature type="transmembrane region" description="Helical" evidence="7">
    <location>
        <begin position="214"/>
        <end position="235"/>
    </location>
</feature>
<evidence type="ECO:0000256" key="4">
    <source>
        <dbReference type="ARBA" id="ARBA00022692"/>
    </source>
</evidence>
<feature type="transmembrane region" description="Helical" evidence="7">
    <location>
        <begin position="182"/>
        <end position="202"/>
    </location>
</feature>
<sequence>MSAAVPAAMGATASAAQAHPLLHGRITPTLLRLAVPNMVALSMSVLVAVAETYYVGRLGTVALAAMALVFPFAMLTQMMSNGAMGSGVSSAISRALGAGDAEHASALALHALVIGAVAGLLYSLLFVACGATFYGWLGGRGAVLEAATGFGTVLFSGAILVWLCNTLASVMRGTGNMRLPSIVVFCASLVQIVVGGSLGLGLGPLPRWGMPGVALGNLVAMALAVAALLAYLRWGQQRLRLSWRRSRLQWPVFRDILRVGALACLSPVQTALTALLLTGMVARLGPQALAGYGIGQRLEFLLIPLAFGVGMAAVPMVGMAMGAGQVERARRVAWTGSAVVTALLGLLGLVVCLWPWLWSGLFAHDAAVQAYADLYLRIVGPVFGLFGLGLVLYFASLGAGRVWPPLLAGTLRLALVAGGGTWLTAGGKGSIEMLYGLVALGMAAYGLGTAWGVKRSRWHKD</sequence>
<dbReference type="RefSeq" id="WP_066476027.1">
    <property type="nucleotide sequence ID" value="NZ_BCNT01000005.1"/>
</dbReference>
<feature type="transmembrane region" description="Helical" evidence="7">
    <location>
        <begin position="256"/>
        <end position="281"/>
    </location>
</feature>
<keyword evidence="3" id="KW-1003">Cell membrane</keyword>
<dbReference type="InterPro" id="IPR048279">
    <property type="entry name" value="MdtK-like"/>
</dbReference>
<name>A0ABW5UMV7_9BURK</name>
<gene>
    <name evidence="8" type="ORF">ACFSW6_11495</name>
</gene>
<keyword evidence="9" id="KW-1185">Reference proteome</keyword>
<evidence type="ECO:0000256" key="2">
    <source>
        <dbReference type="ARBA" id="ARBA00022448"/>
    </source>
</evidence>
<evidence type="ECO:0000313" key="8">
    <source>
        <dbReference type="EMBL" id="MFD2754713.1"/>
    </source>
</evidence>
<dbReference type="InterPro" id="IPR002528">
    <property type="entry name" value="MATE_fam"/>
</dbReference>
<proteinExistence type="predicted"/>
<keyword evidence="2" id="KW-0813">Transport</keyword>
<feature type="transmembrane region" description="Helical" evidence="7">
    <location>
        <begin position="433"/>
        <end position="453"/>
    </location>
</feature>
<keyword evidence="5 7" id="KW-1133">Transmembrane helix</keyword>
<dbReference type="InterPro" id="IPR052031">
    <property type="entry name" value="Membrane_Transporter-Flippase"/>
</dbReference>
<dbReference type="EMBL" id="JBHUMV010000005">
    <property type="protein sequence ID" value="MFD2754713.1"/>
    <property type="molecule type" value="Genomic_DNA"/>
</dbReference>
<feature type="transmembrane region" description="Helical" evidence="7">
    <location>
        <begin position="54"/>
        <end position="75"/>
    </location>
</feature>
<feature type="transmembrane region" description="Helical" evidence="7">
    <location>
        <begin position="111"/>
        <end position="137"/>
    </location>
</feature>
<evidence type="ECO:0000256" key="7">
    <source>
        <dbReference type="SAM" id="Phobius"/>
    </source>
</evidence>
<comment type="caution">
    <text evidence="8">The sequence shown here is derived from an EMBL/GenBank/DDBJ whole genome shotgun (WGS) entry which is preliminary data.</text>
</comment>
<dbReference type="PANTHER" id="PTHR43549">
    <property type="entry name" value="MULTIDRUG RESISTANCE PROTEIN YPNP-RELATED"/>
    <property type="match status" value="1"/>
</dbReference>
<keyword evidence="4 7" id="KW-0812">Transmembrane</keyword>
<dbReference type="NCBIfam" id="TIGR00797">
    <property type="entry name" value="matE"/>
    <property type="match status" value="1"/>
</dbReference>
<comment type="subcellular location">
    <subcellularLocation>
        <location evidence="1">Cell inner membrane</location>
        <topology evidence="1">Multi-pass membrane protein</topology>
    </subcellularLocation>
</comment>
<reference evidence="9" key="1">
    <citation type="journal article" date="2019" name="Int. J. Syst. Evol. Microbiol.">
        <title>The Global Catalogue of Microorganisms (GCM) 10K type strain sequencing project: providing services to taxonomists for standard genome sequencing and annotation.</title>
        <authorList>
            <consortium name="The Broad Institute Genomics Platform"/>
            <consortium name="The Broad Institute Genome Sequencing Center for Infectious Disease"/>
            <person name="Wu L."/>
            <person name="Ma J."/>
        </authorList>
    </citation>
    <scope>NUCLEOTIDE SEQUENCE [LARGE SCALE GENOMIC DNA]</scope>
    <source>
        <strain evidence="9">TISTR 1906</strain>
    </source>
</reference>
<accession>A0ABW5UMV7</accession>
<feature type="transmembrane region" description="Helical" evidence="7">
    <location>
        <begin position="332"/>
        <end position="358"/>
    </location>
</feature>
<evidence type="ECO:0000256" key="1">
    <source>
        <dbReference type="ARBA" id="ARBA00004429"/>
    </source>
</evidence>
<feature type="transmembrane region" description="Helical" evidence="7">
    <location>
        <begin position="149"/>
        <end position="170"/>
    </location>
</feature>